<reference evidence="2 3" key="1">
    <citation type="submission" date="2019-09" db="EMBL/GenBank/DDBJ databases">
        <title>Genome sequence of Rhodovastum atsumiense, a diverse member of the Acetobacteraceae family of non-sulfur purple photosynthetic bacteria.</title>
        <authorList>
            <person name="Meyer T."/>
            <person name="Kyndt J."/>
        </authorList>
    </citation>
    <scope>NUCLEOTIDE SEQUENCE [LARGE SCALE GENOMIC DNA]</scope>
    <source>
        <strain evidence="2 3">DSM 21279</strain>
    </source>
</reference>
<dbReference type="InterPro" id="IPR011322">
    <property type="entry name" value="N-reg_PII-like_a/b"/>
</dbReference>
<comment type="caution">
    <text evidence="2">The sequence shown here is derived from an EMBL/GenBank/DDBJ whole genome shotgun (WGS) entry which is preliminary data.</text>
</comment>
<dbReference type="InterPro" id="IPR004323">
    <property type="entry name" value="Ion_tolerance_CutA"/>
</dbReference>
<keyword evidence="3" id="KW-1185">Reference proteome</keyword>
<sequence length="110" mass="12335">MRIFYVTLNTAEEAGRIARLLLERKVAVCCNWFPITCAYRWEGRIVEEAETVLLVKTQPGRRAAIEQAVAEVVSFTNCIAELAPESVNAPFRAWLDAEVPVTPESDLPRS</sequence>
<dbReference type="OrthoDB" id="37622at2"/>
<proteinExistence type="inferred from homology"/>
<dbReference type="SUPFAM" id="SSF54913">
    <property type="entry name" value="GlnB-like"/>
    <property type="match status" value="1"/>
</dbReference>
<dbReference type="Proteomes" id="UP000325255">
    <property type="component" value="Unassembled WGS sequence"/>
</dbReference>
<dbReference type="PANTHER" id="PTHR23419:SF8">
    <property type="entry name" value="FI09726P"/>
    <property type="match status" value="1"/>
</dbReference>
<dbReference type="InterPro" id="IPR015867">
    <property type="entry name" value="N-reg_PII/ATP_PRibTrfase_C"/>
</dbReference>
<dbReference type="Pfam" id="PF03091">
    <property type="entry name" value="CutA1"/>
    <property type="match status" value="1"/>
</dbReference>
<dbReference type="AlphaFoldDB" id="A0A5M6IZR2"/>
<gene>
    <name evidence="2" type="ORF">F1189_03375</name>
</gene>
<evidence type="ECO:0000313" key="2">
    <source>
        <dbReference type="EMBL" id="KAA5613830.1"/>
    </source>
</evidence>
<comment type="similarity">
    <text evidence="1">Belongs to the CutA family.</text>
</comment>
<dbReference type="PANTHER" id="PTHR23419">
    <property type="entry name" value="DIVALENT CATION TOLERANCE CUTA-RELATED"/>
    <property type="match status" value="1"/>
</dbReference>
<dbReference type="GO" id="GO:0005507">
    <property type="term" value="F:copper ion binding"/>
    <property type="evidence" value="ECO:0007669"/>
    <property type="project" value="TreeGrafter"/>
</dbReference>
<protein>
    <submittedName>
        <fullName evidence="2">Divalent-cation tolerance protein CutA</fullName>
    </submittedName>
</protein>
<organism evidence="2 3">
    <name type="scientific">Rhodovastum atsumiense</name>
    <dbReference type="NCBI Taxonomy" id="504468"/>
    <lineage>
        <taxon>Bacteria</taxon>
        <taxon>Pseudomonadati</taxon>
        <taxon>Pseudomonadota</taxon>
        <taxon>Alphaproteobacteria</taxon>
        <taxon>Acetobacterales</taxon>
        <taxon>Acetobacteraceae</taxon>
        <taxon>Rhodovastum</taxon>
    </lineage>
</organism>
<dbReference type="GO" id="GO:0010038">
    <property type="term" value="P:response to metal ion"/>
    <property type="evidence" value="ECO:0007669"/>
    <property type="project" value="InterPro"/>
</dbReference>
<dbReference type="Gene3D" id="3.30.70.120">
    <property type="match status" value="1"/>
</dbReference>
<dbReference type="RefSeq" id="WP_150039213.1">
    <property type="nucleotide sequence ID" value="NZ_OW485601.1"/>
</dbReference>
<name>A0A5M6IZR2_9PROT</name>
<dbReference type="EMBL" id="VWPK01000004">
    <property type="protein sequence ID" value="KAA5613830.1"/>
    <property type="molecule type" value="Genomic_DNA"/>
</dbReference>
<accession>A0A5M6IZR2</accession>
<evidence type="ECO:0000256" key="1">
    <source>
        <dbReference type="ARBA" id="ARBA00010169"/>
    </source>
</evidence>
<evidence type="ECO:0000313" key="3">
    <source>
        <dbReference type="Proteomes" id="UP000325255"/>
    </source>
</evidence>